<dbReference type="PANTHER" id="PTHR32166">
    <property type="entry name" value="OSJNBA0013A04.12 PROTEIN"/>
    <property type="match status" value="1"/>
</dbReference>
<dbReference type="InterPro" id="IPR007021">
    <property type="entry name" value="DUF659"/>
</dbReference>
<evidence type="ECO:0000256" key="1">
    <source>
        <dbReference type="SAM" id="MobiDB-lite"/>
    </source>
</evidence>
<accession>A0AAD9WZF8</accession>
<comment type="caution">
    <text evidence="3">The sequence shown here is derived from an EMBL/GenBank/DDBJ whole genome shotgun (WGS) entry which is preliminary data.</text>
</comment>
<reference evidence="3" key="1">
    <citation type="journal article" date="2023" name="Plant J.">
        <title>Genome sequences and population genomics provide insights into the demographic history, inbreeding, and mutation load of two 'living fossil' tree species of Dipteronia.</title>
        <authorList>
            <person name="Feng Y."/>
            <person name="Comes H.P."/>
            <person name="Chen J."/>
            <person name="Zhu S."/>
            <person name="Lu R."/>
            <person name="Zhang X."/>
            <person name="Li P."/>
            <person name="Qiu J."/>
            <person name="Olsen K.M."/>
            <person name="Qiu Y."/>
        </authorList>
    </citation>
    <scope>NUCLEOTIDE SEQUENCE</scope>
    <source>
        <strain evidence="3">KIB01</strain>
    </source>
</reference>
<dbReference type="Proteomes" id="UP001280121">
    <property type="component" value="Unassembled WGS sequence"/>
</dbReference>
<dbReference type="PANTHER" id="PTHR32166:SF74">
    <property type="entry name" value="OS05G0256350 PROTEIN"/>
    <property type="match status" value="1"/>
</dbReference>
<name>A0AAD9WZF8_9ROSI</name>
<organism evidence="3 4">
    <name type="scientific">Dipteronia dyeriana</name>
    <dbReference type="NCBI Taxonomy" id="168575"/>
    <lineage>
        <taxon>Eukaryota</taxon>
        <taxon>Viridiplantae</taxon>
        <taxon>Streptophyta</taxon>
        <taxon>Embryophyta</taxon>
        <taxon>Tracheophyta</taxon>
        <taxon>Spermatophyta</taxon>
        <taxon>Magnoliopsida</taxon>
        <taxon>eudicotyledons</taxon>
        <taxon>Gunneridae</taxon>
        <taxon>Pentapetalae</taxon>
        <taxon>rosids</taxon>
        <taxon>malvids</taxon>
        <taxon>Sapindales</taxon>
        <taxon>Sapindaceae</taxon>
        <taxon>Hippocastanoideae</taxon>
        <taxon>Acereae</taxon>
        <taxon>Dipteronia</taxon>
    </lineage>
</organism>
<proteinExistence type="predicted"/>
<feature type="compositionally biased region" description="Basic and acidic residues" evidence="1">
    <location>
        <begin position="314"/>
        <end position="327"/>
    </location>
</feature>
<evidence type="ECO:0000313" key="3">
    <source>
        <dbReference type="EMBL" id="KAK2647835.1"/>
    </source>
</evidence>
<dbReference type="SUPFAM" id="SSF53098">
    <property type="entry name" value="Ribonuclease H-like"/>
    <property type="match status" value="1"/>
</dbReference>
<evidence type="ECO:0000313" key="4">
    <source>
        <dbReference type="Proteomes" id="UP001280121"/>
    </source>
</evidence>
<dbReference type="InterPro" id="IPR012337">
    <property type="entry name" value="RNaseH-like_sf"/>
</dbReference>
<keyword evidence="4" id="KW-1185">Reference proteome</keyword>
<dbReference type="Pfam" id="PF04937">
    <property type="entry name" value="DUF659"/>
    <property type="match status" value="1"/>
</dbReference>
<protein>
    <recommendedName>
        <fullName evidence="2">DUF659 domain-containing protein</fullName>
    </recommendedName>
</protein>
<sequence length="327" mass="36753">MYHYPKDLHPDERDDYRSAIDASKASEWQREQVGRIFRGRSKKGESSGVGGHKIFLKSVDSSDKIKDHQYIYGLLKYVVNEVGEKNIVQIVTDNGSAFLKQSFAKEKTSLKHLFTSEAWATNRLSRTVNGKRIERLILDSEFWDNVVFVFKMYEPLYYVLRLVDIEVVPTMSILYELMPYYLNPKYQYKDNIGDNSDLLKAVNIVYLQLDPEATGIANFGNELIYFKDGKKSFGKRAAIAAKSKMQLGNPDPQIASHAQDKGINVEQVIIEEVGVDRGVTVSNSSDDQHTSDGNSGGKDDEDDGGGWDSGARGWDSDVRGWDARAGG</sequence>
<feature type="region of interest" description="Disordered" evidence="1">
    <location>
        <begin position="280"/>
        <end position="327"/>
    </location>
</feature>
<gene>
    <name evidence="3" type="ORF">Ddye_015324</name>
</gene>
<feature type="domain" description="DUF659" evidence="2">
    <location>
        <begin position="53"/>
        <end position="116"/>
    </location>
</feature>
<evidence type="ECO:0000259" key="2">
    <source>
        <dbReference type="Pfam" id="PF04937"/>
    </source>
</evidence>
<dbReference type="AlphaFoldDB" id="A0AAD9WZF8"/>
<dbReference type="EMBL" id="JANJYI010000005">
    <property type="protein sequence ID" value="KAK2647835.1"/>
    <property type="molecule type" value="Genomic_DNA"/>
</dbReference>